<gene>
    <name evidence="1" type="ORF">CAUPRSCDRAFT_11087</name>
</gene>
<accession>A0A4P9WXZ6</accession>
<reference evidence="2" key="1">
    <citation type="journal article" date="2018" name="Nat. Microbiol.">
        <title>Leveraging single-cell genomics to expand the fungal tree of life.</title>
        <authorList>
            <person name="Ahrendt S.R."/>
            <person name="Quandt C.A."/>
            <person name="Ciobanu D."/>
            <person name="Clum A."/>
            <person name="Salamov A."/>
            <person name="Andreopoulos B."/>
            <person name="Cheng J.F."/>
            <person name="Woyke T."/>
            <person name="Pelin A."/>
            <person name="Henrissat B."/>
            <person name="Reynolds N.K."/>
            <person name="Benny G.L."/>
            <person name="Smith M.E."/>
            <person name="James T.Y."/>
            <person name="Grigoriev I.V."/>
        </authorList>
    </citation>
    <scope>NUCLEOTIDE SEQUENCE [LARGE SCALE GENOMIC DNA]</scope>
    <source>
        <strain evidence="2">ATCC 52028</strain>
    </source>
</reference>
<dbReference type="EMBL" id="ML009351">
    <property type="protein sequence ID" value="RKO97233.1"/>
    <property type="molecule type" value="Genomic_DNA"/>
</dbReference>
<dbReference type="Pfam" id="PF12829">
    <property type="entry name" value="Mhr1"/>
    <property type="match status" value="1"/>
</dbReference>
<dbReference type="Proteomes" id="UP000268535">
    <property type="component" value="Unassembled WGS sequence"/>
</dbReference>
<dbReference type="GO" id="GO:0003697">
    <property type="term" value="F:single-stranded DNA binding"/>
    <property type="evidence" value="ECO:0007669"/>
    <property type="project" value="InterPro"/>
</dbReference>
<evidence type="ECO:0000313" key="2">
    <source>
        <dbReference type="Proteomes" id="UP000268535"/>
    </source>
</evidence>
<proteinExistence type="predicted"/>
<dbReference type="InterPro" id="IPR024629">
    <property type="entry name" value="Ribosomal_mL67"/>
</dbReference>
<dbReference type="AlphaFoldDB" id="A0A4P9WXZ6"/>
<evidence type="ECO:0000313" key="1">
    <source>
        <dbReference type="EMBL" id="RKO97233.1"/>
    </source>
</evidence>
<name>A0A4P9WXZ6_9FUNG</name>
<protein>
    <submittedName>
        <fullName evidence="1">Uncharacterized protein</fullName>
    </submittedName>
</protein>
<dbReference type="GO" id="GO:0000150">
    <property type="term" value="F:DNA strand exchange activity"/>
    <property type="evidence" value="ECO:0007669"/>
    <property type="project" value="InterPro"/>
</dbReference>
<organism evidence="1 2">
    <name type="scientific">Caulochytrium protostelioides</name>
    <dbReference type="NCBI Taxonomy" id="1555241"/>
    <lineage>
        <taxon>Eukaryota</taxon>
        <taxon>Fungi</taxon>
        <taxon>Fungi incertae sedis</taxon>
        <taxon>Chytridiomycota</taxon>
        <taxon>Chytridiomycota incertae sedis</taxon>
        <taxon>Chytridiomycetes</taxon>
        <taxon>Caulochytriales</taxon>
        <taxon>Caulochytriaceae</taxon>
        <taxon>Caulochytrium</taxon>
    </lineage>
</organism>
<sequence length="213" mass="24960">MSKAAHQVKKAVSHNLYLFRHLSRNHVIVSRQFDLQNSQLRQVAEHRPGLTIRRDLWSPFAVLTGMRSEATVANIYNQIVTEHEHWRGKKHRFDDPLETVPDWVWTPPVDVVNKSMALCDALNDIQPEELTVALHEDVDTIKPTIWWERHDYRQAVQNRDKQWPSWLLHESLKLRNGRFPVDIPGFDLVKHVRTTELGAPRGRRIRQALRASL</sequence>